<evidence type="ECO:0000313" key="3">
    <source>
        <dbReference type="EMBL" id="ALS61961.1"/>
    </source>
</evidence>
<reference evidence="2" key="2">
    <citation type="submission" date="2016-06" db="EMBL/GenBank/DDBJ databases">
        <title>Complete genome sequence of Pandoraea norimbergensis DSM 11628.</title>
        <authorList>
            <person name="Ee R."/>
            <person name="Lim Y.-L."/>
            <person name="Yong D."/>
            <person name="Yin W.-F."/>
            <person name="Chan K.-G."/>
        </authorList>
    </citation>
    <scope>NUCLEOTIDE SEQUENCE</scope>
    <source>
        <strain evidence="2">DSM 11628</strain>
    </source>
</reference>
<dbReference type="Proteomes" id="UP000060277">
    <property type="component" value="Chromosome"/>
</dbReference>
<protein>
    <submittedName>
        <fullName evidence="2">Uncharacterized protein</fullName>
    </submittedName>
</protein>
<evidence type="ECO:0000313" key="4">
    <source>
        <dbReference type="Proteomes" id="UP000060277"/>
    </source>
</evidence>
<accession>A0ABM5WJK4</accession>
<name>A0ABM5WJK4_9BURK</name>
<evidence type="ECO:0000256" key="1">
    <source>
        <dbReference type="SAM" id="MobiDB-lite"/>
    </source>
</evidence>
<dbReference type="RefSeq" id="WP_058377612.1">
    <property type="nucleotide sequence ID" value="NZ_CP013480.3"/>
</dbReference>
<keyword evidence="4" id="KW-1185">Reference proteome</keyword>
<gene>
    <name evidence="2" type="ORF">AT302_13860</name>
    <name evidence="3" type="ORF">AT302_21445</name>
</gene>
<dbReference type="EMBL" id="CP013480">
    <property type="protein sequence ID" value="ALS61961.1"/>
    <property type="molecule type" value="Genomic_DNA"/>
</dbReference>
<proteinExistence type="predicted"/>
<feature type="region of interest" description="Disordered" evidence="1">
    <location>
        <begin position="83"/>
        <end position="104"/>
    </location>
</feature>
<evidence type="ECO:0000313" key="2">
    <source>
        <dbReference type="EMBL" id="ALS60698.1"/>
    </source>
</evidence>
<sequence>MVEKWLEREVSRGLQGLVALRLPGAPAEDSVTLTLDIWLAAIEDLASSWSEQADEHRVRRAFRTLYRICDRWPAPKLFLDNLGNRDPPRALPAPDLTKEERQRNSARIREAVALLARSKSAEQTELQRQQNIAKVRVFHERLASSNSTQSESKEQ</sequence>
<dbReference type="EMBL" id="CP013480">
    <property type="protein sequence ID" value="ALS60698.1"/>
    <property type="molecule type" value="Genomic_DNA"/>
</dbReference>
<organism evidence="2 4">
    <name type="scientific">Pandoraea norimbergensis</name>
    <dbReference type="NCBI Taxonomy" id="93219"/>
    <lineage>
        <taxon>Bacteria</taxon>
        <taxon>Pseudomonadati</taxon>
        <taxon>Pseudomonadota</taxon>
        <taxon>Betaproteobacteria</taxon>
        <taxon>Burkholderiales</taxon>
        <taxon>Burkholderiaceae</taxon>
        <taxon>Pandoraea</taxon>
    </lineage>
</organism>
<reference evidence="4" key="1">
    <citation type="submission" date="2015-12" db="EMBL/GenBank/DDBJ databases">
        <title>Complete genome sequence of Pandoraea norimbergensis DSM 11628.</title>
        <authorList>
            <person name="Ee R."/>
            <person name="Lim Y.-L."/>
            <person name="Yong D."/>
            <person name="Yin W.-F."/>
            <person name="Chan K.-G."/>
        </authorList>
    </citation>
    <scope>NUCLEOTIDE SEQUENCE [LARGE SCALE GENOMIC DNA]</scope>
    <source>
        <strain evidence="3 4">DSM 11628</strain>
    </source>
</reference>